<feature type="transmembrane region" description="Helical" evidence="1">
    <location>
        <begin position="114"/>
        <end position="139"/>
    </location>
</feature>
<dbReference type="Pfam" id="PF04307">
    <property type="entry name" value="YdjM"/>
    <property type="match status" value="1"/>
</dbReference>
<dbReference type="AlphaFoldDB" id="A0A1G6RRD0"/>
<evidence type="ECO:0000256" key="2">
    <source>
        <dbReference type="SAM" id="SignalP"/>
    </source>
</evidence>
<dbReference type="EMBL" id="FMZB01000006">
    <property type="protein sequence ID" value="SDD07260.1"/>
    <property type="molecule type" value="Genomic_DNA"/>
</dbReference>
<keyword evidence="4" id="KW-1185">Reference proteome</keyword>
<feature type="signal peptide" evidence="2">
    <location>
        <begin position="1"/>
        <end position="22"/>
    </location>
</feature>
<sequence>MKGITHLLIGAGAGFASATALDAEGAVTVTMTCTAAVAALVPDLDTGGILSNRITFSHKAIRNITIFIGLLLILYSMWNLFGQDRYIGLAIGAGIMVLSRVINKKFMLLITGIAVLLTGLYTGHTWVVMSGCYIGIASFLSHRSYTHSLIGLVYFYVLMTFFEQETALFGTQLAGTAGYASHLLADSKIFPVNKKGVKLLLPILKKDF</sequence>
<dbReference type="Proteomes" id="UP000198666">
    <property type="component" value="Unassembled WGS sequence"/>
</dbReference>
<feature type="transmembrane region" description="Helical" evidence="1">
    <location>
        <begin position="60"/>
        <end position="80"/>
    </location>
</feature>
<evidence type="ECO:0000256" key="1">
    <source>
        <dbReference type="SAM" id="Phobius"/>
    </source>
</evidence>
<gene>
    <name evidence="3" type="ORF">SAMN05421663_106168</name>
</gene>
<feature type="transmembrane region" description="Helical" evidence="1">
    <location>
        <begin position="145"/>
        <end position="162"/>
    </location>
</feature>
<accession>A0A1G6RRD0</accession>
<evidence type="ECO:0000313" key="4">
    <source>
        <dbReference type="Proteomes" id="UP000198666"/>
    </source>
</evidence>
<proteinExistence type="predicted"/>
<dbReference type="InterPro" id="IPR007404">
    <property type="entry name" value="YdjM-like"/>
</dbReference>
<feature type="chain" id="PRO_5038595296" evidence="2">
    <location>
        <begin position="23"/>
        <end position="208"/>
    </location>
</feature>
<dbReference type="RefSeq" id="WP_093727538.1">
    <property type="nucleotide sequence ID" value="NZ_FMZB01000006.1"/>
</dbReference>
<reference evidence="4" key="1">
    <citation type="submission" date="2016-10" db="EMBL/GenBank/DDBJ databases">
        <authorList>
            <person name="Varghese N."/>
            <person name="Submissions S."/>
        </authorList>
    </citation>
    <scope>NUCLEOTIDE SEQUENCE [LARGE SCALE GENOMIC DNA]</scope>
    <source>
        <strain evidence="4">DSM 21620</strain>
    </source>
</reference>
<keyword evidence="1" id="KW-1133">Transmembrane helix</keyword>
<feature type="transmembrane region" description="Helical" evidence="1">
    <location>
        <begin position="86"/>
        <end position="102"/>
    </location>
</feature>
<dbReference type="STRING" id="361279.SAMN05421663_106168"/>
<protein>
    <submittedName>
        <fullName evidence="3">Inner membrane protein</fullName>
    </submittedName>
</protein>
<keyword evidence="2" id="KW-0732">Signal</keyword>
<keyword evidence="1" id="KW-0472">Membrane</keyword>
<evidence type="ECO:0000313" key="3">
    <source>
        <dbReference type="EMBL" id="SDD07260.1"/>
    </source>
</evidence>
<organism evidence="3 4">
    <name type="scientific">Terribacillus halophilus</name>
    <dbReference type="NCBI Taxonomy" id="361279"/>
    <lineage>
        <taxon>Bacteria</taxon>
        <taxon>Bacillati</taxon>
        <taxon>Bacillota</taxon>
        <taxon>Bacilli</taxon>
        <taxon>Bacillales</taxon>
        <taxon>Bacillaceae</taxon>
        <taxon>Terribacillus</taxon>
    </lineage>
</organism>
<name>A0A1G6RRD0_9BACI</name>
<dbReference type="OrthoDB" id="2706144at2"/>
<keyword evidence="1" id="KW-0812">Transmembrane</keyword>